<keyword evidence="13" id="KW-0186">Copper</keyword>
<dbReference type="SFLD" id="SFLDG00002">
    <property type="entry name" value="C1.7:_P-type_atpase_like"/>
    <property type="match status" value="1"/>
</dbReference>
<comment type="similarity">
    <text evidence="2 16">Belongs to the cation transport ATPase (P-type) (TC 3.A.3) family. Type IB subfamily.</text>
</comment>
<keyword evidence="16" id="KW-1003">Cell membrane</keyword>
<dbReference type="PRINTS" id="PR00119">
    <property type="entry name" value="CATATPASE"/>
</dbReference>
<name>A0ABW5KXK2_9FLAO</name>
<feature type="transmembrane region" description="Helical" evidence="16">
    <location>
        <begin position="313"/>
        <end position="339"/>
    </location>
</feature>
<feature type="transmembrane region" description="Helical" evidence="16">
    <location>
        <begin position="505"/>
        <end position="527"/>
    </location>
</feature>
<feature type="transmembrane region" description="Helical" evidence="16">
    <location>
        <begin position="248"/>
        <end position="268"/>
    </location>
</feature>
<dbReference type="InterPro" id="IPR023298">
    <property type="entry name" value="ATPase_P-typ_TM_dom_sf"/>
</dbReference>
<protein>
    <submittedName>
        <fullName evidence="18">Heavy metal translocating P-type ATPase</fullName>
    </submittedName>
</protein>
<dbReference type="SUPFAM" id="SSF81665">
    <property type="entry name" value="Calcium ATPase, transmembrane domain M"/>
    <property type="match status" value="1"/>
</dbReference>
<evidence type="ECO:0000256" key="12">
    <source>
        <dbReference type="ARBA" id="ARBA00022989"/>
    </source>
</evidence>
<evidence type="ECO:0000256" key="16">
    <source>
        <dbReference type="RuleBase" id="RU362081"/>
    </source>
</evidence>
<evidence type="ECO:0000256" key="4">
    <source>
        <dbReference type="ARBA" id="ARBA00022692"/>
    </source>
</evidence>
<dbReference type="InterPro" id="IPR036412">
    <property type="entry name" value="HAD-like_sf"/>
</dbReference>
<keyword evidence="10" id="KW-0460">Magnesium</keyword>
<keyword evidence="14" id="KW-0406">Ion transport</keyword>
<dbReference type="InterPro" id="IPR023299">
    <property type="entry name" value="ATPase_P-typ_cyto_dom_N"/>
</dbReference>
<dbReference type="InterPro" id="IPR023214">
    <property type="entry name" value="HAD_sf"/>
</dbReference>
<dbReference type="InterPro" id="IPR006121">
    <property type="entry name" value="HMA_dom"/>
</dbReference>
<accession>A0ABW5KXK2</accession>
<keyword evidence="3" id="KW-0813">Transport</keyword>
<feature type="transmembrane region" description="Helical" evidence="16">
    <location>
        <begin position="879"/>
        <end position="898"/>
    </location>
</feature>
<evidence type="ECO:0000259" key="17">
    <source>
        <dbReference type="PROSITE" id="PS50846"/>
    </source>
</evidence>
<dbReference type="PROSITE" id="PS00154">
    <property type="entry name" value="ATPASE_E1_E2"/>
    <property type="match status" value="1"/>
</dbReference>
<dbReference type="PROSITE" id="PS01047">
    <property type="entry name" value="HMA_1"/>
    <property type="match status" value="2"/>
</dbReference>
<dbReference type="PANTHER" id="PTHR43520:SF8">
    <property type="entry name" value="P-TYPE CU(+) TRANSPORTER"/>
    <property type="match status" value="1"/>
</dbReference>
<dbReference type="CDD" id="cd02094">
    <property type="entry name" value="P-type_ATPase_Cu-like"/>
    <property type="match status" value="1"/>
</dbReference>
<sequence>MIHTYHIHGMTCNGCRSHVENILSKVEGVSKATVNLEKAEAVIETDSHIPIEVFQKALKMDGDTYTIHIQSIDEKVHTYHIHGMTCNGCRSHVENILSKVEGVLKVTVNLEKAEAVIETDSHIPIETFQKALKDDGGNYSIYKHGDKPSEVEKVEKPKGKGTGVFYCPMHCEGDKTYNKAGDCPVCGMDLVEEQNLSTSYSEQWTCPMHPEVVKDESGSCPVCGMDLVPMQPALSSEEKTYKKLLKKFWLASAFTLPIFIIAMSEMIPNNPLYRILEQKHWNWIQFALSIPVVFYATWMFFERAYRSIKTWNLNMFTLIGIGAGVAWIFSVFGLFFPGFFPEQFLSESGAVHVYFEAATVILTLVLLGQLLEARAHSKTNSAVKELLKLAPNKATKVVNGEDVEVSIDKIELNDILKVKPGDKIPVDGSITEGKTTIDESMITGEPIPVNKSEGDKVSSGTINGNQVFLMKAEKVGSDTLLSQIIHMVNDASRSRAPIQNLADKVSGYFVPVVVIISLITFVVWAILGPEPAYVYAFVNAIAVLIIACPCALGLATPMSVMVGVGKGAQNGVLIKNAEALEKMDKVDTLIVDKTGTITQGKPTVEHVAAFGTDYSEEKVLQYIVSLNSNSEHPLAEATVKYGKEQNTKVLKSENFSAVTGKGVEGTINGKRVALGNPEMMNHAKAEISSKMEEVAKNHQKQGKTVSYVAVDNVVVGYVVIGDKIKTTSAKAIKALQDKGIAVIMLTGDNHNTAQAVATALNLADFKASMLPADKLKEVEKLQAQGKVVAMAGDGINDAPALAKSDVGIAMGTGTDVAIESAMITLVKGDLHGIVKAKNLSHAVMKNIKQNLFFALVYNTFGVPIAAGVLFPFFGVLLSPMIAALAMSFSSVSVIGNALRLRTKSI</sequence>
<dbReference type="InterPro" id="IPR045800">
    <property type="entry name" value="HMBD"/>
</dbReference>
<dbReference type="CDD" id="cd00371">
    <property type="entry name" value="HMA"/>
    <property type="match status" value="2"/>
</dbReference>
<dbReference type="Proteomes" id="UP001597472">
    <property type="component" value="Unassembled WGS sequence"/>
</dbReference>
<reference evidence="19" key="1">
    <citation type="journal article" date="2019" name="Int. J. Syst. Evol. Microbiol.">
        <title>The Global Catalogue of Microorganisms (GCM) 10K type strain sequencing project: providing services to taxonomists for standard genome sequencing and annotation.</title>
        <authorList>
            <consortium name="The Broad Institute Genomics Platform"/>
            <consortium name="The Broad Institute Genome Sequencing Center for Infectious Disease"/>
            <person name="Wu L."/>
            <person name="Ma J."/>
        </authorList>
    </citation>
    <scope>NUCLEOTIDE SEQUENCE [LARGE SCALE GENOMIC DNA]</scope>
    <source>
        <strain evidence="19">KCTC 42587</strain>
    </source>
</reference>
<dbReference type="Pfam" id="PF00403">
    <property type="entry name" value="HMA"/>
    <property type="match status" value="2"/>
</dbReference>
<evidence type="ECO:0000313" key="19">
    <source>
        <dbReference type="Proteomes" id="UP001597472"/>
    </source>
</evidence>
<organism evidence="18 19">
    <name type="scientific">Bizionia sediminis</name>
    <dbReference type="NCBI Taxonomy" id="1737064"/>
    <lineage>
        <taxon>Bacteria</taxon>
        <taxon>Pseudomonadati</taxon>
        <taxon>Bacteroidota</taxon>
        <taxon>Flavobacteriia</taxon>
        <taxon>Flavobacteriales</taxon>
        <taxon>Flavobacteriaceae</taxon>
        <taxon>Bizionia</taxon>
    </lineage>
</organism>
<dbReference type="SUPFAM" id="SSF56784">
    <property type="entry name" value="HAD-like"/>
    <property type="match status" value="1"/>
</dbReference>
<gene>
    <name evidence="18" type="ORF">ACFSQP_10500</name>
</gene>
<dbReference type="Pfam" id="PF00702">
    <property type="entry name" value="Hydrolase"/>
    <property type="match status" value="1"/>
</dbReference>
<dbReference type="InterPro" id="IPR006122">
    <property type="entry name" value="HMA_Cu_ion-bd"/>
</dbReference>
<evidence type="ECO:0000256" key="2">
    <source>
        <dbReference type="ARBA" id="ARBA00006024"/>
    </source>
</evidence>
<dbReference type="NCBIfam" id="TIGR01525">
    <property type="entry name" value="ATPase-IB_hvy"/>
    <property type="match status" value="1"/>
</dbReference>
<keyword evidence="9 16" id="KW-0067">ATP-binding</keyword>
<dbReference type="Gene3D" id="3.40.50.1000">
    <property type="entry name" value="HAD superfamily/HAD-like"/>
    <property type="match status" value="1"/>
</dbReference>
<evidence type="ECO:0000256" key="5">
    <source>
        <dbReference type="ARBA" id="ARBA00022723"/>
    </source>
</evidence>
<dbReference type="InterPro" id="IPR008250">
    <property type="entry name" value="ATPase_P-typ_transduc_dom_A_sf"/>
</dbReference>
<keyword evidence="8" id="KW-0187">Copper transport</keyword>
<dbReference type="Gene3D" id="3.30.70.100">
    <property type="match status" value="2"/>
</dbReference>
<dbReference type="PRINTS" id="PR00943">
    <property type="entry name" value="CUATPASE"/>
</dbReference>
<evidence type="ECO:0000256" key="10">
    <source>
        <dbReference type="ARBA" id="ARBA00022842"/>
    </source>
</evidence>
<evidence type="ECO:0000256" key="1">
    <source>
        <dbReference type="ARBA" id="ARBA00004127"/>
    </source>
</evidence>
<keyword evidence="19" id="KW-1185">Reference proteome</keyword>
<dbReference type="InterPro" id="IPR036163">
    <property type="entry name" value="HMA_dom_sf"/>
</dbReference>
<keyword evidence="12 16" id="KW-1133">Transmembrane helix</keyword>
<dbReference type="NCBIfam" id="TIGR01494">
    <property type="entry name" value="ATPase_P-type"/>
    <property type="match status" value="1"/>
</dbReference>
<dbReference type="Gene3D" id="2.70.150.10">
    <property type="entry name" value="Calcium-transporting ATPase, cytoplasmic transduction domain A"/>
    <property type="match status" value="1"/>
</dbReference>
<dbReference type="InterPro" id="IPR044492">
    <property type="entry name" value="P_typ_ATPase_HD_dom"/>
</dbReference>
<feature type="transmembrane region" description="Helical" evidence="16">
    <location>
        <begin position="351"/>
        <end position="371"/>
    </location>
</feature>
<evidence type="ECO:0000256" key="6">
    <source>
        <dbReference type="ARBA" id="ARBA00022737"/>
    </source>
</evidence>
<dbReference type="PROSITE" id="PS50846">
    <property type="entry name" value="HMA_2"/>
    <property type="match status" value="2"/>
</dbReference>
<evidence type="ECO:0000256" key="8">
    <source>
        <dbReference type="ARBA" id="ARBA00022796"/>
    </source>
</evidence>
<keyword evidence="4 16" id="KW-0812">Transmembrane</keyword>
<evidence type="ECO:0000256" key="11">
    <source>
        <dbReference type="ARBA" id="ARBA00022967"/>
    </source>
</evidence>
<evidence type="ECO:0000256" key="15">
    <source>
        <dbReference type="ARBA" id="ARBA00023136"/>
    </source>
</evidence>
<dbReference type="SFLD" id="SFLDS00003">
    <property type="entry name" value="Haloacid_Dehalogenase"/>
    <property type="match status" value="1"/>
</dbReference>
<feature type="transmembrane region" description="Helical" evidence="16">
    <location>
        <begin position="533"/>
        <end position="556"/>
    </location>
</feature>
<feature type="domain" description="HMA" evidence="17">
    <location>
        <begin position="75"/>
        <end position="140"/>
    </location>
</feature>
<proteinExistence type="inferred from homology"/>
<comment type="subcellular location">
    <subcellularLocation>
        <location evidence="16">Cell membrane</location>
    </subcellularLocation>
    <subcellularLocation>
        <location evidence="1">Endomembrane system</location>
        <topology evidence="1">Multi-pass membrane protein</topology>
    </subcellularLocation>
</comment>
<feature type="domain" description="HMA" evidence="17">
    <location>
        <begin position="1"/>
        <end position="66"/>
    </location>
</feature>
<dbReference type="SUPFAM" id="SSF81653">
    <property type="entry name" value="Calcium ATPase, transduction domain A"/>
    <property type="match status" value="1"/>
</dbReference>
<keyword evidence="7 16" id="KW-0547">Nucleotide-binding</keyword>
<comment type="caution">
    <text evidence="18">The sequence shown here is derived from an EMBL/GenBank/DDBJ whole genome shotgun (WGS) entry which is preliminary data.</text>
</comment>
<evidence type="ECO:0000256" key="9">
    <source>
        <dbReference type="ARBA" id="ARBA00022840"/>
    </source>
</evidence>
<dbReference type="SFLD" id="SFLDF00027">
    <property type="entry name" value="p-type_atpase"/>
    <property type="match status" value="1"/>
</dbReference>
<dbReference type="NCBIfam" id="TIGR00003">
    <property type="entry name" value="copper ion binding protein"/>
    <property type="match status" value="2"/>
</dbReference>
<feature type="transmembrane region" description="Helical" evidence="16">
    <location>
        <begin position="280"/>
        <end position="301"/>
    </location>
</feature>
<dbReference type="PANTHER" id="PTHR43520">
    <property type="entry name" value="ATP7, ISOFORM B"/>
    <property type="match status" value="1"/>
</dbReference>
<keyword evidence="11" id="KW-1278">Translocase</keyword>
<keyword evidence="6" id="KW-0677">Repeat</keyword>
<keyword evidence="5 16" id="KW-0479">Metal-binding</keyword>
<evidence type="ECO:0000256" key="3">
    <source>
        <dbReference type="ARBA" id="ARBA00022448"/>
    </source>
</evidence>
<dbReference type="EMBL" id="JBHULS010000004">
    <property type="protein sequence ID" value="MFD2552246.1"/>
    <property type="molecule type" value="Genomic_DNA"/>
</dbReference>
<dbReference type="InterPro" id="IPR027256">
    <property type="entry name" value="P-typ_ATPase_IB"/>
</dbReference>
<evidence type="ECO:0000256" key="14">
    <source>
        <dbReference type="ARBA" id="ARBA00023065"/>
    </source>
</evidence>
<evidence type="ECO:0000256" key="7">
    <source>
        <dbReference type="ARBA" id="ARBA00022741"/>
    </source>
</evidence>
<dbReference type="Pfam" id="PF19335">
    <property type="entry name" value="HMBD"/>
    <property type="match status" value="2"/>
</dbReference>
<dbReference type="InterPro" id="IPR059000">
    <property type="entry name" value="ATPase_P-type_domA"/>
</dbReference>
<evidence type="ECO:0000256" key="13">
    <source>
        <dbReference type="ARBA" id="ARBA00023008"/>
    </source>
</evidence>
<feature type="transmembrane region" description="Helical" evidence="16">
    <location>
        <begin position="851"/>
        <end position="873"/>
    </location>
</feature>
<dbReference type="SUPFAM" id="SSF55008">
    <property type="entry name" value="HMA, heavy metal-associated domain"/>
    <property type="match status" value="2"/>
</dbReference>
<evidence type="ECO:0000313" key="18">
    <source>
        <dbReference type="EMBL" id="MFD2552246.1"/>
    </source>
</evidence>
<dbReference type="InterPro" id="IPR018303">
    <property type="entry name" value="ATPase_P-typ_P_site"/>
</dbReference>
<dbReference type="NCBIfam" id="TIGR01511">
    <property type="entry name" value="ATPase-IB1_Cu"/>
    <property type="match status" value="1"/>
</dbReference>
<dbReference type="RefSeq" id="WP_376894171.1">
    <property type="nucleotide sequence ID" value="NZ_JBHULS010000004.1"/>
</dbReference>
<dbReference type="Gene3D" id="3.40.1110.10">
    <property type="entry name" value="Calcium-transporting ATPase, cytoplasmic domain N"/>
    <property type="match status" value="2"/>
</dbReference>
<keyword evidence="15 16" id="KW-0472">Membrane</keyword>
<dbReference type="InterPro" id="IPR017969">
    <property type="entry name" value="Heavy-metal-associated_CS"/>
</dbReference>
<dbReference type="Pfam" id="PF00122">
    <property type="entry name" value="E1-E2_ATPase"/>
    <property type="match status" value="1"/>
</dbReference>
<dbReference type="InterPro" id="IPR001757">
    <property type="entry name" value="P_typ_ATPase"/>
</dbReference>